<name>A0A1B2ERX8_9HYPH</name>
<dbReference type="GO" id="GO:0051782">
    <property type="term" value="P:negative regulation of cell division"/>
    <property type="evidence" value="ECO:0007669"/>
    <property type="project" value="TreeGrafter"/>
</dbReference>
<protein>
    <recommendedName>
        <fullName evidence="3">Septum site-determining protein MinD</fullName>
    </recommendedName>
    <alternativeName>
        <fullName evidence="10">Cell division inhibitor MinD</fullName>
    </alternativeName>
</protein>
<evidence type="ECO:0000256" key="2">
    <source>
        <dbReference type="ARBA" id="ARBA00011626"/>
    </source>
</evidence>
<dbReference type="PIRSF" id="PIRSF003092">
    <property type="entry name" value="MinD"/>
    <property type="match status" value="1"/>
</dbReference>
<evidence type="ECO:0000256" key="10">
    <source>
        <dbReference type="ARBA" id="ARBA00032845"/>
    </source>
</evidence>
<dbReference type="PANTHER" id="PTHR43384">
    <property type="entry name" value="SEPTUM SITE-DETERMINING PROTEIN MIND HOMOLOG, CHLOROPLASTIC-RELATED"/>
    <property type="match status" value="1"/>
</dbReference>
<dbReference type="GO" id="GO:0005829">
    <property type="term" value="C:cytosol"/>
    <property type="evidence" value="ECO:0007669"/>
    <property type="project" value="TreeGrafter"/>
</dbReference>
<evidence type="ECO:0000256" key="6">
    <source>
        <dbReference type="ARBA" id="ARBA00022840"/>
    </source>
</evidence>
<evidence type="ECO:0000256" key="11">
    <source>
        <dbReference type="PIRSR" id="PIRSR003092-1"/>
    </source>
</evidence>
<dbReference type="InterPro" id="IPR002586">
    <property type="entry name" value="CobQ/CobB/MinD/ParA_Nub-bd_dom"/>
</dbReference>
<dbReference type="Pfam" id="PF01656">
    <property type="entry name" value="CbiA"/>
    <property type="match status" value="1"/>
</dbReference>
<evidence type="ECO:0000256" key="5">
    <source>
        <dbReference type="ARBA" id="ARBA00022741"/>
    </source>
</evidence>
<keyword evidence="6 11" id="KW-0067">ATP-binding</keyword>
<comment type="function">
    <text evidence="9">ATPase required for the correct placement of the division site. Cell division inhibitors MinC and MinD act in concert to form an inhibitor capable of blocking formation of the polar Z ring septums. Rapidly oscillates between the poles of the cell to destabilize FtsZ filaments that have formed before they mature into polar Z rings.</text>
</comment>
<reference evidence="13" key="1">
    <citation type="submission" date="2016-07" db="EMBL/GenBank/DDBJ databases">
        <title>Microvirga ossetica sp. nov. a new species of rhizobia isolated from root nodules of the legume species Vicia alpestris Steven originated from North Ossetia region in the Caucasus.</title>
        <authorList>
            <person name="Safronova V.I."/>
            <person name="Kuznetsova I.G."/>
            <person name="Sazanova A.L."/>
            <person name="Belimov A."/>
            <person name="Andronov E."/>
            <person name="Osledkin Y.S."/>
            <person name="Onishchuk O.P."/>
            <person name="Kurchak O.N."/>
            <person name="Shaposhnikov A.I."/>
            <person name="Willems A."/>
            <person name="Tikhonovich I.A."/>
        </authorList>
    </citation>
    <scope>NUCLEOTIDE SEQUENCE [LARGE SCALE GENOMIC DNA]</scope>
    <source>
        <strain evidence="13">V5/3M</strain>
        <plasmid evidence="13">unnamed1</plasmid>
    </source>
</reference>
<dbReference type="SUPFAM" id="SSF52540">
    <property type="entry name" value="P-loop containing nucleoside triphosphate hydrolases"/>
    <property type="match status" value="1"/>
</dbReference>
<dbReference type="InterPro" id="IPR027417">
    <property type="entry name" value="P-loop_NTPase"/>
</dbReference>
<dbReference type="EMBL" id="CP016617">
    <property type="protein sequence ID" value="ANY82718.1"/>
    <property type="molecule type" value="Genomic_DNA"/>
</dbReference>
<proteinExistence type="inferred from homology"/>
<dbReference type="InterPro" id="IPR050625">
    <property type="entry name" value="ParA/MinD_ATPase"/>
</dbReference>
<dbReference type="KEGG" id="moc:BB934_31160"/>
<evidence type="ECO:0000256" key="9">
    <source>
        <dbReference type="ARBA" id="ARBA00025436"/>
    </source>
</evidence>
<dbReference type="InterPro" id="IPR025501">
    <property type="entry name" value="MinD_FleN"/>
</dbReference>
<comment type="subunit">
    <text evidence="2">Interacts with MinC and FtsZ.</text>
</comment>
<dbReference type="GO" id="GO:0016887">
    <property type="term" value="F:ATP hydrolysis activity"/>
    <property type="evidence" value="ECO:0007669"/>
    <property type="project" value="InterPro"/>
</dbReference>
<keyword evidence="4" id="KW-0132">Cell division</keyword>
<keyword evidence="5 11" id="KW-0547">Nucleotide-binding</keyword>
<dbReference type="InterPro" id="IPR010223">
    <property type="entry name" value="MinD"/>
</dbReference>
<keyword evidence="8" id="KW-0131">Cell cycle</keyword>
<evidence type="ECO:0000256" key="1">
    <source>
        <dbReference type="ARBA" id="ARBA00010257"/>
    </source>
</evidence>
<evidence type="ECO:0000259" key="12">
    <source>
        <dbReference type="Pfam" id="PF01656"/>
    </source>
</evidence>
<evidence type="ECO:0000256" key="3">
    <source>
        <dbReference type="ARBA" id="ARBA00016887"/>
    </source>
</evidence>
<keyword evidence="7" id="KW-0717">Septation</keyword>
<dbReference type="GO" id="GO:0000917">
    <property type="term" value="P:division septum assembly"/>
    <property type="evidence" value="ECO:0007669"/>
    <property type="project" value="UniProtKB-KW"/>
</dbReference>
<dbReference type="NCBIfam" id="TIGR01968">
    <property type="entry name" value="minD_bact"/>
    <property type="match status" value="1"/>
</dbReference>
<feature type="binding site" evidence="11">
    <location>
        <begin position="27"/>
        <end position="34"/>
    </location>
    <ligand>
        <name>ATP</name>
        <dbReference type="ChEBI" id="CHEBI:30616"/>
    </ligand>
</feature>
<evidence type="ECO:0000256" key="7">
    <source>
        <dbReference type="ARBA" id="ARBA00023210"/>
    </source>
</evidence>
<dbReference type="AlphaFoldDB" id="A0A1B2ERX8"/>
<dbReference type="GO" id="GO:0005524">
    <property type="term" value="F:ATP binding"/>
    <property type="evidence" value="ECO:0007669"/>
    <property type="project" value="UniProtKB-KW"/>
</dbReference>
<comment type="similarity">
    <text evidence="1">Belongs to the ParA family. MinD subfamily.</text>
</comment>
<sequence length="286" mass="30528">MKKSRPKHTKTKTKVRQGRVLVVTSGKGGVGKTTSTAALGTALALSGQKVALVDFDVGLRNLDLVMGAERRVVFDLINVIKGEAKLAQALIRDKRLDTLALLPASQSRDKDSLTEDGVASVIAELRAQFDWVICDSPAGIEKGAILAMRHADVAVVVVNPEVSSIRDADRIIGMLDAKTAKAEHGQPIEKHLLLTRYDPVRARRGEIMSVENVLEILSIPLLGIVPESGEVLRSSNVGAPVPLGSPGSAPAQAYLEAARRLTGADSVIVVADRPSLISRWFNRTAA</sequence>
<evidence type="ECO:0000313" key="13">
    <source>
        <dbReference type="EMBL" id="ANY82718.1"/>
    </source>
</evidence>
<dbReference type="RefSeq" id="WP_099513819.1">
    <property type="nucleotide sequence ID" value="NZ_CP016617.1"/>
</dbReference>
<organism evidence="13">
    <name type="scientific">Microvirga ossetica</name>
    <dbReference type="NCBI Taxonomy" id="1882682"/>
    <lineage>
        <taxon>Bacteria</taxon>
        <taxon>Pseudomonadati</taxon>
        <taxon>Pseudomonadota</taxon>
        <taxon>Alphaproteobacteria</taxon>
        <taxon>Hyphomicrobiales</taxon>
        <taxon>Methylobacteriaceae</taxon>
        <taxon>Microvirga</taxon>
    </lineage>
</organism>
<dbReference type="PANTHER" id="PTHR43384:SF6">
    <property type="entry name" value="SEPTUM SITE-DETERMINING PROTEIN MIND HOMOLOG, CHLOROPLASTIC"/>
    <property type="match status" value="1"/>
</dbReference>
<geneLocation type="plasmid" evidence="13">
    <name>unnamed1</name>
</geneLocation>
<gene>
    <name evidence="13" type="ORF">BB934_31160</name>
</gene>
<dbReference type="OrthoDB" id="9816297at2"/>
<dbReference type="FunFam" id="3.40.50.300:FF:000068">
    <property type="entry name" value="Site-determining protein"/>
    <property type="match status" value="1"/>
</dbReference>
<feature type="domain" description="CobQ/CobB/MinD/ParA nucleotide binding" evidence="12">
    <location>
        <begin position="21"/>
        <end position="241"/>
    </location>
</feature>
<accession>A0A1B2ERX8</accession>
<evidence type="ECO:0000256" key="8">
    <source>
        <dbReference type="ARBA" id="ARBA00023306"/>
    </source>
</evidence>
<dbReference type="Gene3D" id="3.40.50.300">
    <property type="entry name" value="P-loop containing nucleotide triphosphate hydrolases"/>
    <property type="match status" value="1"/>
</dbReference>
<evidence type="ECO:0000256" key="4">
    <source>
        <dbReference type="ARBA" id="ARBA00022618"/>
    </source>
</evidence>
<dbReference type="GO" id="GO:0009898">
    <property type="term" value="C:cytoplasmic side of plasma membrane"/>
    <property type="evidence" value="ECO:0007669"/>
    <property type="project" value="TreeGrafter"/>
</dbReference>
<dbReference type="CDD" id="cd02036">
    <property type="entry name" value="MinD"/>
    <property type="match status" value="1"/>
</dbReference>
<keyword evidence="13" id="KW-0614">Plasmid</keyword>